<dbReference type="InterPro" id="IPR036612">
    <property type="entry name" value="KH_dom_type_1_sf"/>
</dbReference>
<dbReference type="InterPro" id="IPR036345">
    <property type="entry name" value="ExoRNase_PH_dom2_sf"/>
</dbReference>
<dbReference type="PIRSF" id="PIRSF005499">
    <property type="entry name" value="PNPase"/>
    <property type="match status" value="1"/>
</dbReference>
<keyword evidence="4 9" id="KW-0808">Transferase</keyword>
<keyword evidence="5 9" id="KW-0548">Nucleotidyltransferase</keyword>
<dbReference type="CDD" id="cd04472">
    <property type="entry name" value="S1_PNPase"/>
    <property type="match status" value="1"/>
</dbReference>
<evidence type="ECO:0000256" key="3">
    <source>
        <dbReference type="ARBA" id="ARBA00022490"/>
    </source>
</evidence>
<dbReference type="SUPFAM" id="SSF55666">
    <property type="entry name" value="Ribonuclease PH domain 2-like"/>
    <property type="match status" value="2"/>
</dbReference>
<dbReference type="EC" id="2.7.7.8" evidence="9"/>
<protein>
    <recommendedName>
        <fullName evidence="9">Polyribonucleotide nucleotidyltransferase</fullName>
        <ecNumber evidence="9">2.7.7.8</ecNumber>
    </recommendedName>
    <alternativeName>
        <fullName evidence="9">Polynucleotide phosphorylase</fullName>
        <shortName evidence="9">PNPase</shortName>
    </alternativeName>
</protein>
<evidence type="ECO:0000256" key="2">
    <source>
        <dbReference type="ARBA" id="ARBA00007404"/>
    </source>
</evidence>
<dbReference type="CDD" id="cd11363">
    <property type="entry name" value="RNase_PH_PNPase_1"/>
    <property type="match status" value="1"/>
</dbReference>
<evidence type="ECO:0000256" key="6">
    <source>
        <dbReference type="ARBA" id="ARBA00022723"/>
    </source>
</evidence>
<dbReference type="PANTHER" id="PTHR11252:SF0">
    <property type="entry name" value="POLYRIBONUCLEOTIDE NUCLEOTIDYLTRANSFERASE 1, MITOCHONDRIAL"/>
    <property type="match status" value="1"/>
</dbReference>
<dbReference type="GO" id="GO:0000175">
    <property type="term" value="F:3'-5'-RNA exonuclease activity"/>
    <property type="evidence" value="ECO:0007669"/>
    <property type="project" value="TreeGrafter"/>
</dbReference>
<keyword evidence="13" id="KW-1185">Reference proteome</keyword>
<evidence type="ECO:0000256" key="4">
    <source>
        <dbReference type="ARBA" id="ARBA00022679"/>
    </source>
</evidence>
<dbReference type="InterPro" id="IPR036456">
    <property type="entry name" value="PNPase_PH_RNA-bd_sf"/>
</dbReference>
<dbReference type="CDD" id="cd02393">
    <property type="entry name" value="KH-I_PNPase"/>
    <property type="match status" value="1"/>
</dbReference>
<dbReference type="InterPro" id="IPR004088">
    <property type="entry name" value="KH_dom_type_1"/>
</dbReference>
<dbReference type="NCBIfam" id="TIGR03591">
    <property type="entry name" value="polynuc_phos"/>
    <property type="match status" value="1"/>
</dbReference>
<comment type="function">
    <text evidence="9">Involved in mRNA degradation. Catalyzes the phosphorolysis of single-stranded polyribonucleotides processively in the 3'- to 5'-direction.</text>
</comment>
<dbReference type="InterPro" id="IPR004087">
    <property type="entry name" value="KH_dom"/>
</dbReference>
<dbReference type="InterPro" id="IPR012162">
    <property type="entry name" value="PNPase"/>
</dbReference>
<dbReference type="EMBL" id="SACT01000001">
    <property type="protein sequence ID" value="RVT54286.1"/>
    <property type="molecule type" value="Genomic_DNA"/>
</dbReference>
<dbReference type="Pfam" id="PF00013">
    <property type="entry name" value="KH_1"/>
    <property type="match status" value="1"/>
</dbReference>
<dbReference type="GO" id="GO:0006402">
    <property type="term" value="P:mRNA catabolic process"/>
    <property type="evidence" value="ECO:0007669"/>
    <property type="project" value="UniProtKB-UniRule"/>
</dbReference>
<reference evidence="12 13" key="1">
    <citation type="submission" date="2019-01" db="EMBL/GenBank/DDBJ databases">
        <authorList>
            <person name="Chen W.-M."/>
        </authorList>
    </citation>
    <scope>NUCLEOTIDE SEQUENCE [LARGE SCALE GENOMIC DNA]</scope>
    <source>
        <strain evidence="12 13">ICH-3</strain>
    </source>
</reference>
<dbReference type="FunFam" id="3.30.1370.10:FF:000001">
    <property type="entry name" value="Polyribonucleotide nucleotidyltransferase"/>
    <property type="match status" value="1"/>
</dbReference>
<dbReference type="GO" id="GO:0005829">
    <property type="term" value="C:cytosol"/>
    <property type="evidence" value="ECO:0007669"/>
    <property type="project" value="TreeGrafter"/>
</dbReference>
<feature type="binding site" evidence="9">
    <location>
        <position position="488"/>
    </location>
    <ligand>
        <name>Mg(2+)</name>
        <dbReference type="ChEBI" id="CHEBI:18420"/>
    </ligand>
</feature>
<dbReference type="GO" id="GO:0003723">
    <property type="term" value="F:RNA binding"/>
    <property type="evidence" value="ECO:0007669"/>
    <property type="project" value="UniProtKB-UniRule"/>
</dbReference>
<feature type="binding site" evidence="9">
    <location>
        <position position="494"/>
    </location>
    <ligand>
        <name>Mg(2+)</name>
        <dbReference type="ChEBI" id="CHEBI:18420"/>
    </ligand>
</feature>
<dbReference type="SMART" id="SM00316">
    <property type="entry name" value="S1"/>
    <property type="match status" value="1"/>
</dbReference>
<dbReference type="InterPro" id="IPR015848">
    <property type="entry name" value="PNPase_PH_RNA-bd_bac/org-type"/>
</dbReference>
<dbReference type="SUPFAM" id="SSF54211">
    <property type="entry name" value="Ribosomal protein S5 domain 2-like"/>
    <property type="match status" value="2"/>
</dbReference>
<gene>
    <name evidence="9 12" type="primary">pnp</name>
    <name evidence="12" type="ORF">ENE75_05395</name>
</gene>
<organism evidence="12 13">
    <name type="scientific">Rubrivivax albus</name>
    <dbReference type="NCBI Taxonomy" id="2499835"/>
    <lineage>
        <taxon>Bacteria</taxon>
        <taxon>Pseudomonadati</taxon>
        <taxon>Pseudomonadota</taxon>
        <taxon>Betaproteobacteria</taxon>
        <taxon>Burkholderiales</taxon>
        <taxon>Sphaerotilaceae</taxon>
        <taxon>Rubrivivax</taxon>
    </lineage>
</organism>
<feature type="compositionally biased region" description="Low complexity" evidence="10">
    <location>
        <begin position="748"/>
        <end position="757"/>
    </location>
</feature>
<feature type="compositionally biased region" description="Basic and acidic residues" evidence="10">
    <location>
        <begin position="700"/>
        <end position="747"/>
    </location>
</feature>
<comment type="catalytic activity">
    <reaction evidence="9">
        <text>RNA(n+1) + phosphate = RNA(n) + a ribonucleoside 5'-diphosphate</text>
        <dbReference type="Rhea" id="RHEA:22096"/>
        <dbReference type="Rhea" id="RHEA-COMP:14527"/>
        <dbReference type="Rhea" id="RHEA-COMP:17342"/>
        <dbReference type="ChEBI" id="CHEBI:43474"/>
        <dbReference type="ChEBI" id="CHEBI:57930"/>
        <dbReference type="ChEBI" id="CHEBI:140395"/>
        <dbReference type="EC" id="2.7.7.8"/>
    </reaction>
</comment>
<dbReference type="InterPro" id="IPR003029">
    <property type="entry name" value="S1_domain"/>
</dbReference>
<dbReference type="HAMAP" id="MF_01595">
    <property type="entry name" value="PNPase"/>
    <property type="match status" value="1"/>
</dbReference>
<feature type="region of interest" description="Disordered" evidence="10">
    <location>
        <begin position="700"/>
        <end position="766"/>
    </location>
</feature>
<dbReference type="InterPro" id="IPR015847">
    <property type="entry name" value="ExoRNase_PH_dom2"/>
</dbReference>
<keyword evidence="3 9" id="KW-0963">Cytoplasm</keyword>
<dbReference type="SUPFAM" id="SSF54791">
    <property type="entry name" value="Eukaryotic type KH-domain (KH-domain type I)"/>
    <property type="match status" value="1"/>
</dbReference>
<comment type="similarity">
    <text evidence="2 9">Belongs to the polyribonucleotide nucleotidyltransferase family.</text>
</comment>
<comment type="caution">
    <text evidence="12">The sequence shown here is derived from an EMBL/GenBank/DDBJ whole genome shotgun (WGS) entry which is preliminary data.</text>
</comment>
<dbReference type="SUPFAM" id="SSF46915">
    <property type="entry name" value="Polynucleotide phosphorylase/guanosine pentaphosphate synthase (PNPase/GPSI), domain 3"/>
    <property type="match status" value="1"/>
</dbReference>
<keyword evidence="6 9" id="KW-0479">Metal-binding</keyword>
<dbReference type="Pfam" id="PF01138">
    <property type="entry name" value="RNase_PH"/>
    <property type="match status" value="2"/>
</dbReference>
<dbReference type="PANTHER" id="PTHR11252">
    <property type="entry name" value="POLYRIBONUCLEOTIDE NUCLEOTIDYLTRANSFERASE"/>
    <property type="match status" value="1"/>
</dbReference>
<keyword evidence="7 9" id="KW-0460">Magnesium</keyword>
<dbReference type="Gene3D" id="3.30.1370.10">
    <property type="entry name" value="K Homology domain, type 1"/>
    <property type="match status" value="1"/>
</dbReference>
<dbReference type="NCBIfam" id="NF008805">
    <property type="entry name" value="PRK11824.1"/>
    <property type="match status" value="1"/>
</dbReference>
<dbReference type="OrthoDB" id="9804305at2"/>
<dbReference type="AlphaFoldDB" id="A0A3S2U5P6"/>
<dbReference type="FunFam" id="3.30.230.70:FF:000001">
    <property type="entry name" value="Polyribonucleotide nucleotidyltransferase"/>
    <property type="match status" value="1"/>
</dbReference>
<evidence type="ECO:0000259" key="11">
    <source>
        <dbReference type="PROSITE" id="PS50126"/>
    </source>
</evidence>
<evidence type="ECO:0000313" key="13">
    <source>
        <dbReference type="Proteomes" id="UP000288178"/>
    </source>
</evidence>
<evidence type="ECO:0000256" key="8">
    <source>
        <dbReference type="ARBA" id="ARBA00022884"/>
    </source>
</evidence>
<dbReference type="InterPro" id="IPR027408">
    <property type="entry name" value="PNPase/RNase_PH_dom_sf"/>
</dbReference>
<sequence>MSLFNKVTKTFQWGNHTVTLETGEIARQSTGAVIVNMDDTVVLATVVAKSEAKAGQDFFPLTVDYIEKTYAAGKIPGSFFKREGRPSELETLTSRLIDRPIRPLFPDGFFNEVQVVIHVLSLNPEVQADIAAMIGTSAALAISGIPFNGPIGAARVGYVDGAYVLNPGKTELGFSQLDLVVAGTEAAVLMVESEADQLSEEIMLGAVVYGHDQGKIAIAAINDLVREAGKPEWNWQPPAKDEAFIAKVTELGEEKLRAAYQIRSKQARTQACRDAYAAVMAGLKEQGVEFDSVKVEGLLFEIESRIVRGQILAGEPRIDGRDTRTVRPIEIRNGVLPRAHGSALFTRGETQALVAATLGTERDAQRIDALAGEFTDGFMLHYNMPPFATGETGRVGSPKRREIGHGRLAKRALIAALPNKEDFPYTLRVVSEITESNGSSSMASVCGGCLALMDAGVPMKAHVAGIAMGLIKEGNRFAVLTDILGDEDHLGDMDFKVAGTTGGVTALQMDIKIQGITKEIMQVALAQAKEARMHILGVMVEAMGEAKTEVSQFAPRLYTMKINPEKIRDVIGKGGATIRALTEETGCTIDIGEDGTITIASTDAGKAEFAKQRITEITAEAEVGKVYEGPVTKILEFGALVNILPGKDGLLHISQIAHQRVEKVEDFVKEGDIIQVKVLETDDKGRIKLSRKALLEKPEGYVEEERPRREYGDRGDRGGRGDRGPRREREPREHREPREPREPRSDAPADAPAPQADHGNPPAQGE</sequence>
<dbReference type="PROSITE" id="PS50126">
    <property type="entry name" value="S1"/>
    <property type="match status" value="1"/>
</dbReference>
<keyword evidence="8 9" id="KW-0694">RNA-binding</keyword>
<dbReference type="Pfam" id="PF00575">
    <property type="entry name" value="S1"/>
    <property type="match status" value="1"/>
</dbReference>
<dbReference type="GO" id="GO:0004654">
    <property type="term" value="F:polyribonucleotide nucleotidyltransferase activity"/>
    <property type="evidence" value="ECO:0007669"/>
    <property type="project" value="UniProtKB-UniRule"/>
</dbReference>
<feature type="domain" description="S1 motif" evidence="11">
    <location>
        <begin position="624"/>
        <end position="692"/>
    </location>
</feature>
<dbReference type="Proteomes" id="UP000288178">
    <property type="component" value="Unassembled WGS sequence"/>
</dbReference>
<dbReference type="SUPFAM" id="SSF50249">
    <property type="entry name" value="Nucleic acid-binding proteins"/>
    <property type="match status" value="1"/>
</dbReference>
<dbReference type="RefSeq" id="WP_128196326.1">
    <property type="nucleotide sequence ID" value="NZ_SACT01000001.1"/>
</dbReference>
<dbReference type="InterPro" id="IPR020568">
    <property type="entry name" value="Ribosomal_Su5_D2-typ_SF"/>
</dbReference>
<comment type="cofactor">
    <cofactor evidence="9">
        <name>Mg(2+)</name>
        <dbReference type="ChEBI" id="CHEBI:18420"/>
    </cofactor>
</comment>
<dbReference type="Gene3D" id="2.40.50.140">
    <property type="entry name" value="Nucleic acid-binding proteins"/>
    <property type="match status" value="1"/>
</dbReference>
<accession>A0A3S2U5P6</accession>
<dbReference type="GO" id="GO:0006396">
    <property type="term" value="P:RNA processing"/>
    <property type="evidence" value="ECO:0007669"/>
    <property type="project" value="InterPro"/>
</dbReference>
<dbReference type="PROSITE" id="PS50084">
    <property type="entry name" value="KH_TYPE_1"/>
    <property type="match status" value="1"/>
</dbReference>
<dbReference type="Gene3D" id="3.30.230.70">
    <property type="entry name" value="GHMP Kinase, N-terminal domain"/>
    <property type="match status" value="2"/>
</dbReference>
<dbReference type="Pfam" id="PF03725">
    <property type="entry name" value="RNase_PH_C"/>
    <property type="match status" value="1"/>
</dbReference>
<dbReference type="FunFam" id="3.30.230.70:FF:000002">
    <property type="entry name" value="Polyribonucleotide nucleotidyltransferase"/>
    <property type="match status" value="1"/>
</dbReference>
<name>A0A3S2U5P6_9BURK</name>
<proteinExistence type="inferred from homology"/>
<dbReference type="CDD" id="cd11364">
    <property type="entry name" value="RNase_PH_PNPase_2"/>
    <property type="match status" value="1"/>
</dbReference>
<evidence type="ECO:0000256" key="7">
    <source>
        <dbReference type="ARBA" id="ARBA00022842"/>
    </source>
</evidence>
<dbReference type="InterPro" id="IPR001247">
    <property type="entry name" value="ExoRNase_PH_dom1"/>
</dbReference>
<evidence type="ECO:0000256" key="1">
    <source>
        <dbReference type="ARBA" id="ARBA00004496"/>
    </source>
</evidence>
<dbReference type="FunFam" id="2.40.50.140:FF:000023">
    <property type="entry name" value="Polyribonucleotide nucleotidyltransferase"/>
    <property type="match status" value="1"/>
</dbReference>
<dbReference type="Pfam" id="PF03726">
    <property type="entry name" value="PNPase"/>
    <property type="match status" value="1"/>
</dbReference>
<evidence type="ECO:0000256" key="10">
    <source>
        <dbReference type="SAM" id="MobiDB-lite"/>
    </source>
</evidence>
<comment type="subcellular location">
    <subcellularLocation>
        <location evidence="1 9">Cytoplasm</location>
    </subcellularLocation>
</comment>
<evidence type="ECO:0000313" key="12">
    <source>
        <dbReference type="EMBL" id="RVT54286.1"/>
    </source>
</evidence>
<evidence type="ECO:0000256" key="9">
    <source>
        <dbReference type="HAMAP-Rule" id="MF_01595"/>
    </source>
</evidence>
<dbReference type="InterPro" id="IPR012340">
    <property type="entry name" value="NA-bd_OB-fold"/>
</dbReference>
<dbReference type="GO" id="GO:0000287">
    <property type="term" value="F:magnesium ion binding"/>
    <property type="evidence" value="ECO:0007669"/>
    <property type="project" value="UniProtKB-UniRule"/>
</dbReference>
<evidence type="ECO:0000256" key="5">
    <source>
        <dbReference type="ARBA" id="ARBA00022695"/>
    </source>
</evidence>
<dbReference type="SMART" id="SM00322">
    <property type="entry name" value="KH"/>
    <property type="match status" value="1"/>
</dbReference>